<dbReference type="OrthoDB" id="1129285at2759"/>
<sequence>MPRTGHPVRKIDDGLSPGGAQMDPAEEMRDRKRQMEHSEMLHFVADSEYGIPRSCACGGRMIDEVRCKEEYDYLPVKRFFTWSNVILMVVGVVTKADGLHYRQPWVAGVQEEIQRLKMRVEDAEQVIKGVPNLINQIERLQEQVYNLTAWVTWRSSASTENQR</sequence>
<feature type="region of interest" description="Disordered" evidence="1">
    <location>
        <begin position="1"/>
        <end position="31"/>
    </location>
</feature>
<accession>A0A8X7VK19</accession>
<reference evidence="2 3" key="1">
    <citation type="submission" date="2020-02" db="EMBL/GenBank/DDBJ databases">
        <authorList>
            <person name="Ma Q."/>
            <person name="Huang Y."/>
            <person name="Song X."/>
            <person name="Pei D."/>
        </authorList>
    </citation>
    <scope>NUCLEOTIDE SEQUENCE [LARGE SCALE GENOMIC DNA]</scope>
    <source>
        <strain evidence="2">Sxm20200214</strain>
        <tissue evidence="2">Leaf</tissue>
    </source>
</reference>
<dbReference type="Proteomes" id="UP000886595">
    <property type="component" value="Unassembled WGS sequence"/>
</dbReference>
<evidence type="ECO:0000256" key="1">
    <source>
        <dbReference type="SAM" id="MobiDB-lite"/>
    </source>
</evidence>
<evidence type="ECO:0000313" key="3">
    <source>
        <dbReference type="Proteomes" id="UP000886595"/>
    </source>
</evidence>
<gene>
    <name evidence="2" type="ORF">Bca52824_024308</name>
</gene>
<organism evidence="2 3">
    <name type="scientific">Brassica carinata</name>
    <name type="common">Ethiopian mustard</name>
    <name type="synonym">Abyssinian cabbage</name>
    <dbReference type="NCBI Taxonomy" id="52824"/>
    <lineage>
        <taxon>Eukaryota</taxon>
        <taxon>Viridiplantae</taxon>
        <taxon>Streptophyta</taxon>
        <taxon>Embryophyta</taxon>
        <taxon>Tracheophyta</taxon>
        <taxon>Spermatophyta</taxon>
        <taxon>Magnoliopsida</taxon>
        <taxon>eudicotyledons</taxon>
        <taxon>Gunneridae</taxon>
        <taxon>Pentapetalae</taxon>
        <taxon>rosids</taxon>
        <taxon>malvids</taxon>
        <taxon>Brassicales</taxon>
        <taxon>Brassicaceae</taxon>
        <taxon>Brassiceae</taxon>
        <taxon>Brassica</taxon>
    </lineage>
</organism>
<name>A0A8X7VK19_BRACI</name>
<proteinExistence type="predicted"/>
<evidence type="ECO:0000313" key="2">
    <source>
        <dbReference type="EMBL" id="KAG2312751.1"/>
    </source>
</evidence>
<dbReference type="AlphaFoldDB" id="A0A8X7VK19"/>
<protein>
    <submittedName>
        <fullName evidence="2">Uncharacterized protein</fullName>
    </submittedName>
</protein>
<keyword evidence="3" id="KW-1185">Reference proteome</keyword>
<comment type="caution">
    <text evidence="2">The sequence shown here is derived from an EMBL/GenBank/DDBJ whole genome shotgun (WGS) entry which is preliminary data.</text>
</comment>
<dbReference type="EMBL" id="JAAMPC010000005">
    <property type="protein sequence ID" value="KAG2312751.1"/>
    <property type="molecule type" value="Genomic_DNA"/>
</dbReference>